<accession>A0AAN9U1M2</accession>
<reference evidence="2 3" key="1">
    <citation type="journal article" date="2023" name="PLoS ONE">
        <title>Cytospora paraplurivora sp. nov. isolated from orchards with fruit tree decline syndrome in Ontario, Canada.</title>
        <authorList>
            <person name="Ilyukhin E."/>
            <person name="Nguyen H.D.T."/>
            <person name="Castle A.J."/>
            <person name="Ellouze W."/>
        </authorList>
    </citation>
    <scope>NUCLEOTIDE SEQUENCE [LARGE SCALE GENOMIC DNA]</scope>
    <source>
        <strain evidence="2 3">FDS-564</strain>
    </source>
</reference>
<evidence type="ECO:0000313" key="2">
    <source>
        <dbReference type="EMBL" id="KAK7735948.1"/>
    </source>
</evidence>
<dbReference type="PANTHER" id="PTHR33112:SF16">
    <property type="entry name" value="HETEROKARYON INCOMPATIBILITY DOMAIN-CONTAINING PROTEIN"/>
    <property type="match status" value="1"/>
</dbReference>
<dbReference type="PANTHER" id="PTHR33112">
    <property type="entry name" value="DOMAIN PROTEIN, PUTATIVE-RELATED"/>
    <property type="match status" value="1"/>
</dbReference>
<keyword evidence="3" id="KW-1185">Reference proteome</keyword>
<comment type="caution">
    <text evidence="2">The sequence shown here is derived from an EMBL/GenBank/DDBJ whole genome shotgun (WGS) entry which is preliminary data.</text>
</comment>
<feature type="domain" description="Heterokaryon incompatibility" evidence="1">
    <location>
        <begin position="42"/>
        <end position="156"/>
    </location>
</feature>
<protein>
    <recommendedName>
        <fullName evidence="1">Heterokaryon incompatibility domain-containing protein</fullName>
    </recommendedName>
</protein>
<dbReference type="InterPro" id="IPR010730">
    <property type="entry name" value="HET"/>
</dbReference>
<gene>
    <name evidence="2" type="ORF">SLS53_007327</name>
</gene>
<dbReference type="AlphaFoldDB" id="A0AAN9U1M2"/>
<sequence>MYPVHLNRNTTVLITPNAGGNDDTPSVRLVLTGPEFSKDTKFAALSYCWGGRHGLQLEESNYQSLMEHIPFDKLPATIQDSIRVTIELGLQYLWVDALCIIQNQDSNKYWSEEAGKMCDIYQGCSVAIAASGASNSTEGLFAARDPLQQAECLIEAGHYKRRFSLQGL</sequence>
<evidence type="ECO:0000259" key="1">
    <source>
        <dbReference type="Pfam" id="PF06985"/>
    </source>
</evidence>
<dbReference type="EMBL" id="JAJSPL020000036">
    <property type="protein sequence ID" value="KAK7735948.1"/>
    <property type="molecule type" value="Genomic_DNA"/>
</dbReference>
<name>A0AAN9U1M2_9PEZI</name>
<organism evidence="2 3">
    <name type="scientific">Cytospora paraplurivora</name>
    <dbReference type="NCBI Taxonomy" id="2898453"/>
    <lineage>
        <taxon>Eukaryota</taxon>
        <taxon>Fungi</taxon>
        <taxon>Dikarya</taxon>
        <taxon>Ascomycota</taxon>
        <taxon>Pezizomycotina</taxon>
        <taxon>Sordariomycetes</taxon>
        <taxon>Sordariomycetidae</taxon>
        <taxon>Diaporthales</taxon>
        <taxon>Cytosporaceae</taxon>
        <taxon>Cytospora</taxon>
    </lineage>
</organism>
<proteinExistence type="predicted"/>
<dbReference type="Proteomes" id="UP001320245">
    <property type="component" value="Unassembled WGS sequence"/>
</dbReference>
<dbReference type="Pfam" id="PF06985">
    <property type="entry name" value="HET"/>
    <property type="match status" value="1"/>
</dbReference>
<evidence type="ECO:0000313" key="3">
    <source>
        <dbReference type="Proteomes" id="UP001320245"/>
    </source>
</evidence>